<accession>A0A550C303</accession>
<dbReference type="GO" id="GO:0005524">
    <property type="term" value="F:ATP binding"/>
    <property type="evidence" value="ECO:0007669"/>
    <property type="project" value="InterPro"/>
</dbReference>
<reference evidence="8 9" key="1">
    <citation type="journal article" date="2019" name="New Phytol.">
        <title>Comparative genomics reveals unique wood-decay strategies and fruiting body development in the Schizophyllaceae.</title>
        <authorList>
            <person name="Almasi E."/>
            <person name="Sahu N."/>
            <person name="Krizsan K."/>
            <person name="Balint B."/>
            <person name="Kovacs G.M."/>
            <person name="Kiss B."/>
            <person name="Cseklye J."/>
            <person name="Drula E."/>
            <person name="Henrissat B."/>
            <person name="Nagy I."/>
            <person name="Chovatia M."/>
            <person name="Adam C."/>
            <person name="LaButti K."/>
            <person name="Lipzen A."/>
            <person name="Riley R."/>
            <person name="Grigoriev I.V."/>
            <person name="Nagy L.G."/>
        </authorList>
    </citation>
    <scope>NUCLEOTIDE SEQUENCE [LARGE SCALE GENOMIC DNA]</scope>
    <source>
        <strain evidence="8 9">NL-1724</strain>
    </source>
</reference>
<feature type="region of interest" description="Disordered" evidence="5">
    <location>
        <begin position="987"/>
        <end position="1017"/>
    </location>
</feature>
<keyword evidence="3" id="KW-0496">Mitochondrion</keyword>
<feature type="region of interest" description="Disordered" evidence="5">
    <location>
        <begin position="1241"/>
        <end position="1286"/>
    </location>
</feature>
<feature type="region of interest" description="Disordered" evidence="5">
    <location>
        <begin position="920"/>
        <end position="951"/>
    </location>
</feature>
<dbReference type="PROSITE" id="PS51886">
    <property type="entry name" value="TLDC"/>
    <property type="match status" value="1"/>
</dbReference>
<evidence type="ECO:0000313" key="9">
    <source>
        <dbReference type="Proteomes" id="UP000320762"/>
    </source>
</evidence>
<dbReference type="GO" id="GO:0006979">
    <property type="term" value="P:response to oxidative stress"/>
    <property type="evidence" value="ECO:0007669"/>
    <property type="project" value="TreeGrafter"/>
</dbReference>
<evidence type="ECO:0000313" key="8">
    <source>
        <dbReference type="EMBL" id="TRM59173.1"/>
    </source>
</evidence>
<dbReference type="Pfam" id="PF07534">
    <property type="entry name" value="TLD"/>
    <property type="match status" value="1"/>
</dbReference>
<feature type="domain" description="Protein kinase" evidence="6">
    <location>
        <begin position="389"/>
        <end position="725"/>
    </location>
</feature>
<feature type="region of interest" description="Disordered" evidence="5">
    <location>
        <begin position="1156"/>
        <end position="1188"/>
    </location>
</feature>
<dbReference type="SUPFAM" id="SSF56112">
    <property type="entry name" value="Protein kinase-like (PK-like)"/>
    <property type="match status" value="2"/>
</dbReference>
<dbReference type="GO" id="GO:0005739">
    <property type="term" value="C:mitochondrion"/>
    <property type="evidence" value="ECO:0007669"/>
    <property type="project" value="UniProtKB-SubCell"/>
</dbReference>
<dbReference type="PANTHER" id="PTHR23354:SF62">
    <property type="entry name" value="MUSTARD, ISOFORM V"/>
    <property type="match status" value="1"/>
</dbReference>
<feature type="compositionally biased region" description="Basic residues" evidence="5">
    <location>
        <begin position="1069"/>
        <end position="1082"/>
    </location>
</feature>
<dbReference type="GO" id="GO:0004672">
    <property type="term" value="F:protein kinase activity"/>
    <property type="evidence" value="ECO:0007669"/>
    <property type="project" value="InterPro"/>
</dbReference>
<dbReference type="InterPro" id="IPR011009">
    <property type="entry name" value="Kinase-like_dom_sf"/>
</dbReference>
<feature type="compositionally biased region" description="Low complexity" evidence="5">
    <location>
        <begin position="1256"/>
        <end position="1270"/>
    </location>
</feature>
<name>A0A550C303_9AGAR</name>
<dbReference type="PROSITE" id="PS50011">
    <property type="entry name" value="PROTEIN_KINASE_DOM"/>
    <property type="match status" value="2"/>
</dbReference>
<feature type="compositionally biased region" description="Polar residues" evidence="5">
    <location>
        <begin position="1002"/>
        <end position="1015"/>
    </location>
</feature>
<organism evidence="8 9">
    <name type="scientific">Schizophyllum amplum</name>
    <dbReference type="NCBI Taxonomy" id="97359"/>
    <lineage>
        <taxon>Eukaryota</taxon>
        <taxon>Fungi</taxon>
        <taxon>Dikarya</taxon>
        <taxon>Basidiomycota</taxon>
        <taxon>Agaricomycotina</taxon>
        <taxon>Agaricomycetes</taxon>
        <taxon>Agaricomycetidae</taxon>
        <taxon>Agaricales</taxon>
        <taxon>Schizophyllaceae</taxon>
        <taxon>Schizophyllum</taxon>
    </lineage>
</organism>
<dbReference type="Gene3D" id="1.10.510.10">
    <property type="entry name" value="Transferase(Phosphotransferase) domain 1"/>
    <property type="match status" value="2"/>
</dbReference>
<comment type="caution">
    <text evidence="8">The sequence shown here is derived from an EMBL/GenBank/DDBJ whole genome shotgun (WGS) entry which is preliminary data.</text>
</comment>
<dbReference type="OrthoDB" id="26679at2759"/>
<dbReference type="STRING" id="97359.A0A550C303"/>
<gene>
    <name evidence="8" type="ORF">BD626DRAFT_585667</name>
</gene>
<dbReference type="Proteomes" id="UP000320762">
    <property type="component" value="Unassembled WGS sequence"/>
</dbReference>
<dbReference type="SMART" id="SM00584">
    <property type="entry name" value="TLDc"/>
    <property type="match status" value="1"/>
</dbReference>
<evidence type="ECO:0000256" key="3">
    <source>
        <dbReference type="ARBA" id="ARBA00023128"/>
    </source>
</evidence>
<feature type="compositionally biased region" description="Low complexity" evidence="5">
    <location>
        <begin position="987"/>
        <end position="1001"/>
    </location>
</feature>
<proteinExistence type="inferred from homology"/>
<evidence type="ECO:0000256" key="5">
    <source>
        <dbReference type="SAM" id="MobiDB-lite"/>
    </source>
</evidence>
<feature type="compositionally biased region" description="Low complexity" evidence="5">
    <location>
        <begin position="1089"/>
        <end position="1103"/>
    </location>
</feature>
<evidence type="ECO:0000256" key="4">
    <source>
        <dbReference type="ARBA" id="ARBA00040604"/>
    </source>
</evidence>
<evidence type="ECO:0000259" key="7">
    <source>
        <dbReference type="PROSITE" id="PS51886"/>
    </source>
</evidence>
<feature type="domain" description="Protein kinase" evidence="6">
    <location>
        <begin position="45"/>
        <end position="366"/>
    </location>
</feature>
<comment type="subcellular location">
    <subcellularLocation>
        <location evidence="1">Mitochondrion</location>
    </subcellularLocation>
</comment>
<sequence length="1500" mass="166082">MADNELWEEEKWWIARRPWLASLGYKLRPRYQPGWRPSWYGTKRLRVAVEDGYAPFSRGVLDATRLSDGTVVMMKRVPKSVSPREVALTVMLNSPPLLSDPRNHCVPLYDVLQVPDDDDIQIMILPLLREHADPRFDTVGEVIHCFRQIIQCVQFLHENKIAHRDIHTLNIMMDASPLSTIPFHPTRQDMRRDFEGHWHASYTRTERPVKYYIIDFGLSIQFDTVDPPPLAVPILGGDQSVPEYIGGDPAKPYSGLRKPHNPFLTDIYCLGNWIREDYLDGSETRARCRGLGFLRPLVNDMVQADPSKRPTIDQVVDRFEATVSSLSAWKLRSRVRQKGDHLHALCLSASHWKRRQHKSLPEHPLIVISRVFSALTIAKWRRLGASHDWGDADLMGAGMFSLPSQTFSTLRSGEKWWIAHQPWLESRGPGWEPSWHTEGVHKFDAEDRVPIRHPYLLDATRSDGRFVMLKRVDASRHPHEVELTTKLCSPPLSSDPRNHCVSVLEVLQDPEDTNIQILVLPLLRGYASPRFDTVGEAVDCFRQVIQCLLFLHENRVAHRDIHGLNIMMDGSSLHTIPFHPAHQDKRRDFQGNWHALYTRTERPVTYHIIDFGLSTQYDTVDPPPLDFAILPGDKTVPEFVGDDPADPFSGLLKPHNPFPTDVYSLGNWIREDFLDGLRDPKSNEVFHSARLGLEFMRPLVNDMTQKDPFKRPSMGQVAERFEAIVASLSSWRLRSRVAKEQDHPLYSIYLVYSSLTASNIAPIATHPKLFAPKTFSFCFCWTLSAERPRRSKIAGRESLIKALLENIVWTAQGIAEHVDCCIHHSSEAMTSVASTSASGGAWDDEAAFDKFATLFSPPTPRASPTSEAKNAMDARATAPPHRPPIAVSDSDFGSFVSVSANEDPLSFMSSSANVLPPPMQPSFAPLTPQPTRTPTMPASSKPNHTRANPSLDFFDAFGREAKEASERNKRQVLDELLLHEEDPLYFSSASSSNGSAPWQSSTSGQPITDAPSTMSPGVEVDEEFGELQSSAPASASAPSFDASLIDFDPVATPRKPPSLADLSESTIGHPHHQPHHHSHHHVGSPTRQSTLTPSTLAPPLTSSNSASSIPITPVNELPSEYPFPISSSPPRSQSYQTLSGLSSSWLSTIRDRGFSSILPSAHTRQATDPGRTPTHDAPHAPTHANTQPVTITHNTPFVATAASHSPFAPHVYVPPSGAPGFRGEAYDWDKGYSTELERDIQASANPSRDSRPPPGTASSTSSRAPAPTRKAAPKPPEPPGSLRPATVDDVMQKKLGGVVLTGRNANTEVILTNEIADSIRPYLPALARLPRSWSLLYSLDQHGISLATLYRKCEAALDTRRTSGSNTGALVVIKDSAGTVFGAWLGDGIRPSKGQGFYGGGESFLWKKTDGGKCRVFRWTGKNDYVTLCEPEYISFGGGLADLSTPSDGQYGIWLDESLFDGSSARCPTFDNDPLCSPGAKKGRAVQFECVGLEVWGVGS</sequence>
<dbReference type="SMART" id="SM00220">
    <property type="entry name" value="S_TKc"/>
    <property type="match status" value="1"/>
</dbReference>
<dbReference type="InterPro" id="IPR006571">
    <property type="entry name" value="TLDc_dom"/>
</dbReference>
<evidence type="ECO:0000256" key="1">
    <source>
        <dbReference type="ARBA" id="ARBA00004173"/>
    </source>
</evidence>
<comment type="similarity">
    <text evidence="2">Belongs to the OXR1 family.</text>
</comment>
<feature type="compositionally biased region" description="Polar residues" evidence="5">
    <location>
        <begin position="929"/>
        <end position="948"/>
    </location>
</feature>
<dbReference type="InterPro" id="IPR000719">
    <property type="entry name" value="Prot_kinase_dom"/>
</dbReference>
<evidence type="ECO:0000256" key="2">
    <source>
        <dbReference type="ARBA" id="ARBA00009540"/>
    </source>
</evidence>
<dbReference type="EMBL" id="VDMD01000029">
    <property type="protein sequence ID" value="TRM59173.1"/>
    <property type="molecule type" value="Genomic_DNA"/>
</dbReference>
<dbReference type="PANTHER" id="PTHR23354">
    <property type="entry name" value="NUCLEOLAR PROTEIN 7/ESTROGEN RECEPTOR COACTIVATOR-RELATED"/>
    <property type="match status" value="1"/>
</dbReference>
<feature type="domain" description="TLDc" evidence="7">
    <location>
        <begin position="1309"/>
        <end position="1499"/>
    </location>
</feature>
<protein>
    <recommendedName>
        <fullName evidence="4">Oxidation resistance protein 1</fullName>
    </recommendedName>
</protein>
<feature type="region of interest" description="Disordered" evidence="5">
    <location>
        <begin position="1047"/>
        <end position="1113"/>
    </location>
</feature>
<evidence type="ECO:0000259" key="6">
    <source>
        <dbReference type="PROSITE" id="PS50011"/>
    </source>
</evidence>
<dbReference type="GO" id="GO:0005634">
    <property type="term" value="C:nucleus"/>
    <property type="evidence" value="ECO:0007669"/>
    <property type="project" value="TreeGrafter"/>
</dbReference>
<feature type="region of interest" description="Disordered" evidence="5">
    <location>
        <begin position="859"/>
        <end position="884"/>
    </location>
</feature>
<keyword evidence="9" id="KW-1185">Reference proteome</keyword>